<evidence type="ECO:0000313" key="7">
    <source>
        <dbReference type="Proteomes" id="UP000727407"/>
    </source>
</evidence>
<dbReference type="OrthoDB" id="438211at2759"/>
<keyword evidence="4 5" id="KW-0472">Membrane</keyword>
<evidence type="ECO:0000313" key="6">
    <source>
        <dbReference type="EMBL" id="KAF5906353.1"/>
    </source>
</evidence>
<keyword evidence="2 5" id="KW-0812">Transmembrane</keyword>
<dbReference type="PANTHER" id="PTHR19282:SF44">
    <property type="entry name" value="CD82 ANTIGEN"/>
    <property type="match status" value="1"/>
</dbReference>
<feature type="transmembrane region" description="Helical" evidence="5">
    <location>
        <begin position="45"/>
        <end position="67"/>
    </location>
</feature>
<dbReference type="InterPro" id="IPR008952">
    <property type="entry name" value="Tetraspanin_EC2_sf"/>
</dbReference>
<dbReference type="AlphaFoldDB" id="A0A8J4UEG4"/>
<dbReference type="Gene3D" id="1.10.1450.10">
    <property type="entry name" value="Tetraspanin"/>
    <property type="match status" value="1"/>
</dbReference>
<dbReference type="SUPFAM" id="SSF48652">
    <property type="entry name" value="Tetraspanin"/>
    <property type="match status" value="1"/>
</dbReference>
<dbReference type="Pfam" id="PF00335">
    <property type="entry name" value="Tetraspanin"/>
    <property type="match status" value="1"/>
</dbReference>
<keyword evidence="3 5" id="KW-1133">Transmembrane helix</keyword>
<accession>A0A8J4UEG4</accession>
<proteinExistence type="predicted"/>
<gene>
    <name evidence="6" type="ORF">DAT39_003963</name>
</gene>
<evidence type="ECO:0000256" key="1">
    <source>
        <dbReference type="ARBA" id="ARBA00004141"/>
    </source>
</evidence>
<dbReference type="GO" id="GO:0005886">
    <property type="term" value="C:plasma membrane"/>
    <property type="evidence" value="ECO:0007669"/>
    <property type="project" value="TreeGrafter"/>
</dbReference>
<evidence type="ECO:0000256" key="3">
    <source>
        <dbReference type="ARBA" id="ARBA00022989"/>
    </source>
</evidence>
<dbReference type="Proteomes" id="UP000727407">
    <property type="component" value="Unassembled WGS sequence"/>
</dbReference>
<dbReference type="PRINTS" id="PR00259">
    <property type="entry name" value="TMFOUR"/>
</dbReference>
<keyword evidence="7" id="KW-1185">Reference proteome</keyword>
<comment type="subcellular location">
    <subcellularLocation>
        <location evidence="1">Membrane</location>
        <topology evidence="1">Multi-pass membrane protein</topology>
    </subcellularLocation>
</comment>
<evidence type="ECO:0000256" key="4">
    <source>
        <dbReference type="ARBA" id="ARBA00023136"/>
    </source>
</evidence>
<dbReference type="PANTHER" id="PTHR19282">
    <property type="entry name" value="TETRASPANIN"/>
    <property type="match status" value="1"/>
</dbReference>
<dbReference type="EMBL" id="QNUK01000034">
    <property type="protein sequence ID" value="KAF5906353.1"/>
    <property type="molecule type" value="Genomic_DNA"/>
</dbReference>
<organism evidence="6 7">
    <name type="scientific">Clarias magur</name>
    <name type="common">Asian catfish</name>
    <name type="synonym">Macropteronotus magur</name>
    <dbReference type="NCBI Taxonomy" id="1594786"/>
    <lineage>
        <taxon>Eukaryota</taxon>
        <taxon>Metazoa</taxon>
        <taxon>Chordata</taxon>
        <taxon>Craniata</taxon>
        <taxon>Vertebrata</taxon>
        <taxon>Euteleostomi</taxon>
        <taxon>Actinopterygii</taxon>
        <taxon>Neopterygii</taxon>
        <taxon>Teleostei</taxon>
        <taxon>Ostariophysi</taxon>
        <taxon>Siluriformes</taxon>
        <taxon>Clariidae</taxon>
        <taxon>Clarias</taxon>
    </lineage>
</organism>
<feature type="transmembrane region" description="Helical" evidence="5">
    <location>
        <begin position="14"/>
        <end position="38"/>
    </location>
</feature>
<feature type="non-terminal residue" evidence="6">
    <location>
        <position position="1"/>
    </location>
</feature>
<comment type="caution">
    <text evidence="6">The sequence shown here is derived from an EMBL/GenBank/DDBJ whole genome shotgun (WGS) entry which is preliminary data.</text>
</comment>
<evidence type="ECO:0000256" key="2">
    <source>
        <dbReference type="ARBA" id="ARBA00022692"/>
    </source>
</evidence>
<reference evidence="6" key="1">
    <citation type="submission" date="2020-07" db="EMBL/GenBank/DDBJ databases">
        <title>Clarias magur genome sequencing, assembly and annotation.</title>
        <authorList>
            <person name="Kushwaha B."/>
            <person name="Kumar R."/>
            <person name="Das P."/>
            <person name="Joshi C.G."/>
            <person name="Kumar D."/>
            <person name="Nagpure N.S."/>
            <person name="Pandey M."/>
            <person name="Agarwal S."/>
            <person name="Srivastava S."/>
            <person name="Singh M."/>
            <person name="Sahoo L."/>
            <person name="Jayasankar P."/>
            <person name="Meher P.K."/>
            <person name="Koringa P.G."/>
            <person name="Iquebal M.A."/>
            <person name="Das S.P."/>
            <person name="Bit A."/>
            <person name="Patnaik S."/>
            <person name="Patel N."/>
            <person name="Shah T.M."/>
            <person name="Hinsu A."/>
            <person name="Jena J.K."/>
        </authorList>
    </citation>
    <scope>NUCLEOTIDE SEQUENCE</scope>
    <source>
        <strain evidence="6">CIFAMagur01</strain>
        <tissue evidence="6">Testis</tissue>
    </source>
</reference>
<dbReference type="InterPro" id="IPR018499">
    <property type="entry name" value="Tetraspanin/Peripherin"/>
</dbReference>
<name>A0A8J4UEG4_CLAMG</name>
<evidence type="ECO:0000256" key="5">
    <source>
        <dbReference type="SAM" id="Phobius"/>
    </source>
</evidence>
<protein>
    <submittedName>
        <fullName evidence="6">Leukocyte antigen CD37-like</fullName>
    </submittedName>
</protein>
<sequence>MGRVPDIPYLPLSLFSYLLVISGSVTMFLGFFGSFGALKEVKCMLAIYFILLTVLLAAHIIGTVLLFTQRSAFENSLDNRVKGVIKSFGKNDSSPQHILQSLQFLQSEAHCCGWISPEDWGRTFLCSKHGESCFYRNSTVNTTVIATVNATTGSSDTCFCKDNYPTYCTVYKENCKGIVKKWLDEHLTIILSVVLAVAVVEPVSQLYSDFPHWVQSQELVYGGQLQVGCLAQGTPSF</sequence>